<dbReference type="InterPro" id="IPR007656">
    <property type="entry name" value="GTD-bd"/>
</dbReference>
<protein>
    <submittedName>
        <fullName evidence="9">Myosin-binding protein 2</fullName>
    </submittedName>
</protein>
<feature type="region of interest" description="Disordered" evidence="6">
    <location>
        <begin position="630"/>
        <end position="650"/>
    </location>
</feature>
<evidence type="ECO:0000256" key="2">
    <source>
        <dbReference type="ARBA" id="ARBA00022692"/>
    </source>
</evidence>
<feature type="compositionally biased region" description="Polar residues" evidence="6">
    <location>
        <begin position="506"/>
        <end position="519"/>
    </location>
</feature>
<dbReference type="GO" id="GO:0016020">
    <property type="term" value="C:membrane"/>
    <property type="evidence" value="ECO:0007669"/>
    <property type="project" value="UniProtKB-SubCell"/>
</dbReference>
<dbReference type="PROSITE" id="PS51775">
    <property type="entry name" value="GTD_BINDING"/>
    <property type="match status" value="1"/>
</dbReference>
<evidence type="ECO:0000256" key="7">
    <source>
        <dbReference type="SAM" id="Phobius"/>
    </source>
</evidence>
<name>A0A833VDR3_9POAL</name>
<reference evidence="9" key="1">
    <citation type="submission" date="2020-01" db="EMBL/GenBank/DDBJ databases">
        <title>Genome sequence of Kobresia littledalei, the first chromosome-level genome in the family Cyperaceae.</title>
        <authorList>
            <person name="Qu G."/>
        </authorList>
    </citation>
    <scope>NUCLEOTIDE SEQUENCE</scope>
    <source>
        <strain evidence="9">C.B.Clarke</strain>
        <tissue evidence="9">Leaf</tissue>
    </source>
</reference>
<evidence type="ECO:0000256" key="6">
    <source>
        <dbReference type="SAM" id="MobiDB-lite"/>
    </source>
</evidence>
<evidence type="ECO:0000256" key="3">
    <source>
        <dbReference type="ARBA" id="ARBA00022989"/>
    </source>
</evidence>
<dbReference type="OrthoDB" id="1888939at2759"/>
<comment type="subcellular location">
    <subcellularLocation>
        <location evidence="1">Membrane</location>
        <topology evidence="1">Single-pass membrane protein</topology>
    </subcellularLocation>
</comment>
<keyword evidence="5" id="KW-0175">Coiled coil</keyword>
<keyword evidence="4 7" id="KW-0472">Membrane</keyword>
<dbReference type="Pfam" id="PF04576">
    <property type="entry name" value="Zein-binding"/>
    <property type="match status" value="1"/>
</dbReference>
<feature type="region of interest" description="Disordered" evidence="6">
    <location>
        <begin position="497"/>
        <end position="519"/>
    </location>
</feature>
<proteinExistence type="predicted"/>
<feature type="region of interest" description="Disordered" evidence="6">
    <location>
        <begin position="700"/>
        <end position="722"/>
    </location>
</feature>
<feature type="coiled-coil region" evidence="5">
    <location>
        <begin position="523"/>
        <end position="624"/>
    </location>
</feature>
<sequence length="854" mass="96128">MAANNLKASFYKKTPRITRVLVYALLEWILIVLLLLNGLFSYFISKFASFFGLKPPCILCSRVDHLFEPDPPRKSYRRYLCDSHKVEVSQLGFCSLHRRLADAGDMCEDCGSSRPVPGGGGAVLSWMRRSEMGEKDLKCSCCGIVLESGFYSPYFLSKPNWGILDYTNKEDLGKDAFFEVEEGKIVGFEVLDRVCERERDMMEAILDGEKKGTNDNHGDAISEPEVVRGMMPPDLEKEKLTDKEFQDEITNKNANSEVEKENNWVPNFEEEPLIKLHDSIPVKIDDSSAMTARHLDQNAVESASMIVLELLDSSTIHVADPLDVDVALEEEKNIVSISEEEMAGLVEQISSNAIEEEGIEEDNKDDLDISIGSEIGEPVLATNNDLISLSVHQTSGTDQEIMVKEQLANSLLSHLAELSSAQLDESSKGCGPIDTVIMDSTTPILDHLLHIEDSDGHPEHNGNQSEDENFAESPIHITTEEDIHLMQRRLIFHKNEHGPESVDGLSLNSETDSAEPLTTDQLKSALESERNALRAIYLELEEERSASAIAANQTMAMINRLQEEKAAMQMEALQYQRMMEEQSEYDQEALQMLNELVVKREKEKEEVEKELESYKHKVMILEGNIGRARDRSLGKKNGSETSSSSSSDSLEYGVALENGNDEYVPVEGHLISLESSLDEFEDERKSIVEQLKGLEEKLISLEEGSEEERRSIDESQENENHFQDYEPIVDVLHMPENGSIKHNCQGKNAGFRGKRLLPLFDAVSLENGEETGEENGDDRTNGRERLSVQEEVNEVYERLQALEADREFIRHCVKSLKKGDAGLDLLNEILQHLRDLRRVELQERNSGEIASIIM</sequence>
<feature type="domain" description="GTD-binding" evidence="8">
    <location>
        <begin position="517"/>
        <end position="615"/>
    </location>
</feature>
<dbReference type="Proteomes" id="UP000623129">
    <property type="component" value="Unassembled WGS sequence"/>
</dbReference>
<comment type="caution">
    <text evidence="9">The sequence shown here is derived from an EMBL/GenBank/DDBJ whole genome shotgun (WGS) entry which is preliminary data.</text>
</comment>
<evidence type="ECO:0000256" key="4">
    <source>
        <dbReference type="ARBA" id="ARBA00023136"/>
    </source>
</evidence>
<organism evidence="9 10">
    <name type="scientific">Carex littledalei</name>
    <dbReference type="NCBI Taxonomy" id="544730"/>
    <lineage>
        <taxon>Eukaryota</taxon>
        <taxon>Viridiplantae</taxon>
        <taxon>Streptophyta</taxon>
        <taxon>Embryophyta</taxon>
        <taxon>Tracheophyta</taxon>
        <taxon>Spermatophyta</taxon>
        <taxon>Magnoliopsida</taxon>
        <taxon>Liliopsida</taxon>
        <taxon>Poales</taxon>
        <taxon>Cyperaceae</taxon>
        <taxon>Cyperoideae</taxon>
        <taxon>Cariceae</taxon>
        <taxon>Carex</taxon>
        <taxon>Carex subgen. Euthyceras</taxon>
    </lineage>
</organism>
<keyword evidence="2 7" id="KW-0812">Transmembrane</keyword>
<dbReference type="InterPro" id="IPR039306">
    <property type="entry name" value="MYOB"/>
</dbReference>
<evidence type="ECO:0000256" key="5">
    <source>
        <dbReference type="SAM" id="Coils"/>
    </source>
</evidence>
<accession>A0A833VDR3</accession>
<feature type="compositionally biased region" description="Basic and acidic residues" evidence="6">
    <location>
        <begin position="707"/>
        <end position="722"/>
    </location>
</feature>
<dbReference type="PANTHER" id="PTHR31448:SF3">
    <property type="entry name" value="MYOSIN-BINDING PROTEIN 2"/>
    <property type="match status" value="1"/>
</dbReference>
<dbReference type="AlphaFoldDB" id="A0A833VDR3"/>
<dbReference type="EMBL" id="SWLB01000027">
    <property type="protein sequence ID" value="KAF3321014.1"/>
    <property type="molecule type" value="Genomic_DNA"/>
</dbReference>
<dbReference type="PANTHER" id="PTHR31448">
    <property type="entry name" value="MYOSIN-BINDING PROTEIN 2"/>
    <property type="match status" value="1"/>
</dbReference>
<feature type="compositionally biased region" description="Low complexity" evidence="6">
    <location>
        <begin position="639"/>
        <end position="649"/>
    </location>
</feature>
<evidence type="ECO:0000313" key="9">
    <source>
        <dbReference type="EMBL" id="KAF3321014.1"/>
    </source>
</evidence>
<dbReference type="GO" id="GO:0080115">
    <property type="term" value="F:myosin XI tail binding"/>
    <property type="evidence" value="ECO:0007669"/>
    <property type="project" value="UniProtKB-ARBA"/>
</dbReference>
<gene>
    <name evidence="9" type="ORF">FCM35_KLT14267</name>
</gene>
<keyword evidence="3 7" id="KW-1133">Transmembrane helix</keyword>
<evidence type="ECO:0000259" key="8">
    <source>
        <dbReference type="PROSITE" id="PS51775"/>
    </source>
</evidence>
<feature type="transmembrane region" description="Helical" evidence="7">
    <location>
        <begin position="20"/>
        <end position="44"/>
    </location>
</feature>
<keyword evidence="10" id="KW-1185">Reference proteome</keyword>
<evidence type="ECO:0000313" key="10">
    <source>
        <dbReference type="Proteomes" id="UP000623129"/>
    </source>
</evidence>
<evidence type="ECO:0000256" key="1">
    <source>
        <dbReference type="ARBA" id="ARBA00004167"/>
    </source>
</evidence>